<dbReference type="Proteomes" id="UP000244896">
    <property type="component" value="Chromosome"/>
</dbReference>
<dbReference type="EMBL" id="CP023004">
    <property type="protein sequence ID" value="AWI08296.1"/>
    <property type="molecule type" value="Genomic_DNA"/>
</dbReference>
<accession>A0A2U8E0D9</accession>
<dbReference type="InterPro" id="IPR050765">
    <property type="entry name" value="Riboflavin_Biosynth_HTPR"/>
</dbReference>
<keyword evidence="6" id="KW-1185">Reference proteome</keyword>
<keyword evidence="2" id="KW-0521">NADP</keyword>
<organism evidence="5 6">
    <name type="scientific">Ereboglobus luteus</name>
    <dbReference type="NCBI Taxonomy" id="1796921"/>
    <lineage>
        <taxon>Bacteria</taxon>
        <taxon>Pseudomonadati</taxon>
        <taxon>Verrucomicrobiota</taxon>
        <taxon>Opitutia</taxon>
        <taxon>Opitutales</taxon>
        <taxon>Opitutaceae</taxon>
        <taxon>Ereboglobus</taxon>
    </lineage>
</organism>
<dbReference type="Pfam" id="PF01872">
    <property type="entry name" value="RibD_C"/>
    <property type="match status" value="1"/>
</dbReference>
<feature type="domain" description="Bacterial bifunctional deaminase-reductase C-terminal" evidence="4">
    <location>
        <begin position="3"/>
        <end position="216"/>
    </location>
</feature>
<keyword evidence="3" id="KW-0560">Oxidoreductase</keyword>
<evidence type="ECO:0000259" key="4">
    <source>
        <dbReference type="Pfam" id="PF01872"/>
    </source>
</evidence>
<comment type="pathway">
    <text evidence="1">Cofactor biosynthesis; riboflavin biosynthesis.</text>
</comment>
<dbReference type="Gene3D" id="3.40.430.10">
    <property type="entry name" value="Dihydrofolate Reductase, subunit A"/>
    <property type="match status" value="1"/>
</dbReference>
<reference evidence="5 6" key="1">
    <citation type="journal article" date="2018" name="Syst. Appl. Microbiol.">
        <title>Ereboglobus luteus gen. nov. sp. nov. from cockroach guts, and new insights into the oxygen relationship of the genera Opitutus and Didymococcus (Verrucomicrobia: Opitutaceae).</title>
        <authorList>
            <person name="Tegtmeier D."/>
            <person name="Belitz A."/>
            <person name="Radek R."/>
            <person name="Heimerl T."/>
            <person name="Brune A."/>
        </authorList>
    </citation>
    <scope>NUCLEOTIDE SEQUENCE [LARGE SCALE GENOMIC DNA]</scope>
    <source>
        <strain evidence="5 6">Ho45</strain>
    </source>
</reference>
<evidence type="ECO:0000256" key="3">
    <source>
        <dbReference type="ARBA" id="ARBA00023002"/>
    </source>
</evidence>
<dbReference type="PANTHER" id="PTHR38011">
    <property type="entry name" value="DIHYDROFOLATE REDUCTASE FAMILY PROTEIN (AFU_ORTHOLOGUE AFUA_8G06820)"/>
    <property type="match status" value="1"/>
</dbReference>
<dbReference type="SUPFAM" id="SSF53597">
    <property type="entry name" value="Dihydrofolate reductase-like"/>
    <property type="match status" value="1"/>
</dbReference>
<evidence type="ECO:0000256" key="2">
    <source>
        <dbReference type="ARBA" id="ARBA00022857"/>
    </source>
</evidence>
<name>A0A2U8E0D9_9BACT</name>
<dbReference type="InterPro" id="IPR002734">
    <property type="entry name" value="RibDG_C"/>
</dbReference>
<dbReference type="GO" id="GO:0008703">
    <property type="term" value="F:5-amino-6-(5-phosphoribosylamino)uracil reductase activity"/>
    <property type="evidence" value="ECO:0007669"/>
    <property type="project" value="InterPro"/>
</dbReference>
<dbReference type="RefSeq" id="WP_108824102.1">
    <property type="nucleotide sequence ID" value="NZ_CP023004.1"/>
</dbReference>
<dbReference type="InterPro" id="IPR024072">
    <property type="entry name" value="DHFR-like_dom_sf"/>
</dbReference>
<dbReference type="OrthoDB" id="9800865at2"/>
<proteinExistence type="predicted"/>
<evidence type="ECO:0000313" key="5">
    <source>
        <dbReference type="EMBL" id="AWI08296.1"/>
    </source>
</evidence>
<dbReference type="PANTHER" id="PTHR38011:SF7">
    <property type="entry name" value="2,5-DIAMINO-6-RIBOSYLAMINO-4(3H)-PYRIMIDINONE 5'-PHOSPHATE REDUCTASE"/>
    <property type="match status" value="1"/>
</dbReference>
<protein>
    <recommendedName>
        <fullName evidence="4">Bacterial bifunctional deaminase-reductase C-terminal domain-containing protein</fullName>
    </recommendedName>
</protein>
<gene>
    <name evidence="5" type="ORF">CKA38_02630</name>
</gene>
<evidence type="ECO:0000313" key="6">
    <source>
        <dbReference type="Proteomes" id="UP000244896"/>
    </source>
</evidence>
<evidence type="ECO:0000256" key="1">
    <source>
        <dbReference type="ARBA" id="ARBA00005104"/>
    </source>
</evidence>
<dbReference type="KEGG" id="elut:CKA38_02630"/>
<dbReference type="GO" id="GO:0009231">
    <property type="term" value="P:riboflavin biosynthetic process"/>
    <property type="evidence" value="ECO:0007669"/>
    <property type="project" value="InterPro"/>
</dbReference>
<dbReference type="AlphaFoldDB" id="A0A2U8E0D9"/>
<sequence>MKPFIICHMISSVDGKINAGAFEGIANDSDYESTAAKLKGDAWICGRVTMQYFAQRKPFVPASSKPAGPQPVFVARRAKSHAIAVDTRGTLNWRGGDLDGEHLICIVSEQTPADYLADLRKKKISHIVAGRTTVDLPRAVGLLRKHFGIRRLLLEGGGHINGGFLAAGLIDELSLLVVPGIDGRHDIPTVFDGMKSTKKKATPLKLKSVERLKRGTLWLRYKVAR</sequence>